<dbReference type="RefSeq" id="WP_157057682.1">
    <property type="nucleotide sequence ID" value="NZ_BMOF01000067.1"/>
</dbReference>
<keyword evidence="1" id="KW-1133">Transmembrane helix</keyword>
<keyword evidence="3" id="KW-1185">Reference proteome</keyword>
<sequence length="43" mass="4980">MSHGMQWALVIVPSIVFLLLAVGGFFMFRAFLRNWPRRERGDG</sequence>
<reference evidence="2" key="2">
    <citation type="submission" date="2020-09" db="EMBL/GenBank/DDBJ databases">
        <authorList>
            <person name="Sun Q."/>
            <person name="Ohkuma M."/>
        </authorList>
    </citation>
    <scope>NUCLEOTIDE SEQUENCE</scope>
    <source>
        <strain evidence="2">JCM 14719</strain>
    </source>
</reference>
<proteinExistence type="predicted"/>
<organism evidence="2 3">
    <name type="scientific">Calditerricola satsumensis</name>
    <dbReference type="NCBI Taxonomy" id="373054"/>
    <lineage>
        <taxon>Bacteria</taxon>
        <taxon>Bacillati</taxon>
        <taxon>Bacillota</taxon>
        <taxon>Bacilli</taxon>
        <taxon>Bacillales</taxon>
        <taxon>Bacillaceae</taxon>
        <taxon>Calditerricola</taxon>
    </lineage>
</organism>
<reference evidence="2" key="1">
    <citation type="journal article" date="2014" name="Int. J. Syst. Evol. Microbiol.">
        <title>Complete genome sequence of Corynebacterium casei LMG S-19264T (=DSM 44701T), isolated from a smear-ripened cheese.</title>
        <authorList>
            <consortium name="US DOE Joint Genome Institute (JGI-PGF)"/>
            <person name="Walter F."/>
            <person name="Albersmeier A."/>
            <person name="Kalinowski J."/>
            <person name="Ruckert C."/>
        </authorList>
    </citation>
    <scope>NUCLEOTIDE SEQUENCE</scope>
    <source>
        <strain evidence="2">JCM 14719</strain>
    </source>
</reference>
<keyword evidence="1" id="KW-0812">Transmembrane</keyword>
<evidence type="ECO:0000313" key="3">
    <source>
        <dbReference type="Proteomes" id="UP000637720"/>
    </source>
</evidence>
<dbReference type="AlphaFoldDB" id="A0A8J3FG48"/>
<gene>
    <name evidence="2" type="ORF">GCM10007043_22280</name>
</gene>
<keyword evidence="1" id="KW-0472">Membrane</keyword>
<name>A0A8J3FG48_9BACI</name>
<dbReference type="EMBL" id="BMOF01000067">
    <property type="protein sequence ID" value="GGK07770.1"/>
    <property type="molecule type" value="Genomic_DNA"/>
</dbReference>
<protein>
    <submittedName>
        <fullName evidence="2">Uncharacterized protein</fullName>
    </submittedName>
</protein>
<accession>A0A8J3FG48</accession>
<dbReference type="Proteomes" id="UP000637720">
    <property type="component" value="Unassembled WGS sequence"/>
</dbReference>
<comment type="caution">
    <text evidence="2">The sequence shown here is derived from an EMBL/GenBank/DDBJ whole genome shotgun (WGS) entry which is preliminary data.</text>
</comment>
<evidence type="ECO:0000256" key="1">
    <source>
        <dbReference type="SAM" id="Phobius"/>
    </source>
</evidence>
<evidence type="ECO:0000313" key="2">
    <source>
        <dbReference type="EMBL" id="GGK07770.1"/>
    </source>
</evidence>
<feature type="transmembrane region" description="Helical" evidence="1">
    <location>
        <begin position="6"/>
        <end position="28"/>
    </location>
</feature>